<name>A0ABM9I3T9_9GAMM</name>
<dbReference type="SUPFAM" id="SSF51556">
    <property type="entry name" value="Metallo-dependent hydrolases"/>
    <property type="match status" value="1"/>
</dbReference>
<dbReference type="EMBL" id="OX458333">
    <property type="protein sequence ID" value="CAI8874094.1"/>
    <property type="molecule type" value="Genomic_DNA"/>
</dbReference>
<dbReference type="Proteomes" id="UP001162030">
    <property type="component" value="Chromosome"/>
</dbReference>
<dbReference type="Pfam" id="PF01979">
    <property type="entry name" value="Amidohydro_1"/>
    <property type="match status" value="1"/>
</dbReference>
<dbReference type="InterPro" id="IPR011059">
    <property type="entry name" value="Metal-dep_hydrolase_composite"/>
</dbReference>
<gene>
    <name evidence="2" type="ORF">MSZNOR_2938</name>
</gene>
<dbReference type="PROSITE" id="PS51257">
    <property type="entry name" value="PROKAR_LIPOPROTEIN"/>
    <property type="match status" value="1"/>
</dbReference>
<sequence>MIYRYINWMMKRQGLVCARGLLAIFLSLFACTKWVVADMKAFVGGTLIDGTGGAPRADAVILVQDERIVEVGSRDEIPIPSDARVVDASGKWIVPGLIDAHIHFFQSGGLYTRPDVIDLRDVRPYADEIASIKERIPATLARYLASGVTSVVDVGGPFWTFDVRDLARQTEWAPRVAVTGPLIATYFPQELKVDDPALIKVNSAEESRAVVREILARKPDLIKIWFIPLPGRSLALQTAVVQAAVEASHAAGRRVIVHATELETARLAVQAGADILAHSVEDRRVDDAFIKLLKDRNVVYVTTLVVNEGYQEVLGQKVRLSNIERRLGDPEAIASFRDLARLPARKRLWAFHWFGRETVFWNLKRLQQSGVTIAAGTDAGNIGTLHGPALHREFELMAEAGLSPQEILTAATRGGARVMGRSAELGTLEKGKLADFVLLDADPLADITHLRRVFRVVKGGQVFDPKAWDERHQPVQLEL</sequence>
<accession>A0ABM9I3T9</accession>
<dbReference type="PANTHER" id="PTHR43135:SF3">
    <property type="entry name" value="ALPHA-D-RIBOSE 1-METHYLPHOSPHONATE 5-TRIPHOSPHATE DIPHOSPHATASE"/>
    <property type="match status" value="1"/>
</dbReference>
<dbReference type="Gene3D" id="3.20.20.140">
    <property type="entry name" value="Metal-dependent hydrolases"/>
    <property type="match status" value="1"/>
</dbReference>
<keyword evidence="3" id="KW-1185">Reference proteome</keyword>
<protein>
    <submittedName>
        <fullName evidence="2">Imidazolonepropionase-like amidohydrolase</fullName>
    </submittedName>
</protein>
<dbReference type="SUPFAM" id="SSF51338">
    <property type="entry name" value="Composite domain of metallo-dependent hydrolases"/>
    <property type="match status" value="1"/>
</dbReference>
<evidence type="ECO:0000259" key="1">
    <source>
        <dbReference type="Pfam" id="PF01979"/>
    </source>
</evidence>
<dbReference type="PANTHER" id="PTHR43135">
    <property type="entry name" value="ALPHA-D-RIBOSE 1-METHYLPHOSPHONATE 5-TRIPHOSPHATE DIPHOSPHATASE"/>
    <property type="match status" value="1"/>
</dbReference>
<dbReference type="Gene3D" id="2.30.40.10">
    <property type="entry name" value="Urease, subunit C, domain 1"/>
    <property type="match status" value="1"/>
</dbReference>
<reference evidence="2 3" key="1">
    <citation type="submission" date="2023-03" db="EMBL/GenBank/DDBJ databases">
        <authorList>
            <person name="Pearce D."/>
        </authorList>
    </citation>
    <scope>NUCLEOTIDE SEQUENCE [LARGE SCALE GENOMIC DNA]</scope>
    <source>
        <strain evidence="2">Msz</strain>
    </source>
</reference>
<evidence type="ECO:0000313" key="3">
    <source>
        <dbReference type="Proteomes" id="UP001162030"/>
    </source>
</evidence>
<dbReference type="InterPro" id="IPR032466">
    <property type="entry name" value="Metal_Hydrolase"/>
</dbReference>
<evidence type="ECO:0000313" key="2">
    <source>
        <dbReference type="EMBL" id="CAI8874094.1"/>
    </source>
</evidence>
<organism evidence="2 3">
    <name type="scientific">Methylocaldum szegediense</name>
    <dbReference type="NCBI Taxonomy" id="73780"/>
    <lineage>
        <taxon>Bacteria</taxon>
        <taxon>Pseudomonadati</taxon>
        <taxon>Pseudomonadota</taxon>
        <taxon>Gammaproteobacteria</taxon>
        <taxon>Methylococcales</taxon>
        <taxon>Methylococcaceae</taxon>
        <taxon>Methylocaldum</taxon>
    </lineage>
</organism>
<feature type="domain" description="Amidohydrolase-related" evidence="1">
    <location>
        <begin position="92"/>
        <end position="461"/>
    </location>
</feature>
<dbReference type="InterPro" id="IPR051781">
    <property type="entry name" value="Metallo-dep_Hydrolase"/>
</dbReference>
<proteinExistence type="predicted"/>
<dbReference type="InterPro" id="IPR006680">
    <property type="entry name" value="Amidohydro-rel"/>
</dbReference>